<dbReference type="CDD" id="cd00882">
    <property type="entry name" value="Ras_like_GTPase"/>
    <property type="match status" value="1"/>
</dbReference>
<accession>A0A9P4RBJ4</accession>
<dbReference type="InterPro" id="IPR056024">
    <property type="entry name" value="DUF7605"/>
</dbReference>
<dbReference type="PANTHER" id="PTHR36681:SF3">
    <property type="entry name" value="NUCLEAR GTPASE, GERMINAL CENTER-ASSOCIATED, TANDEM DUPLICATE 3"/>
    <property type="match status" value="1"/>
</dbReference>
<dbReference type="Proteomes" id="UP000799444">
    <property type="component" value="Unassembled WGS sequence"/>
</dbReference>
<organism evidence="4 5">
    <name type="scientific">Polyplosphaeria fusca</name>
    <dbReference type="NCBI Taxonomy" id="682080"/>
    <lineage>
        <taxon>Eukaryota</taxon>
        <taxon>Fungi</taxon>
        <taxon>Dikarya</taxon>
        <taxon>Ascomycota</taxon>
        <taxon>Pezizomycotina</taxon>
        <taxon>Dothideomycetes</taxon>
        <taxon>Pleosporomycetidae</taxon>
        <taxon>Pleosporales</taxon>
        <taxon>Tetraplosphaeriaceae</taxon>
        <taxon>Polyplosphaeria</taxon>
    </lineage>
</organism>
<comment type="caution">
    <text evidence="4">The sequence shown here is derived from an EMBL/GenBank/DDBJ whole genome shotgun (WGS) entry which is preliminary data.</text>
</comment>
<dbReference type="Pfam" id="PF24564">
    <property type="entry name" value="DUF7605"/>
    <property type="match status" value="1"/>
</dbReference>
<evidence type="ECO:0000259" key="3">
    <source>
        <dbReference type="Pfam" id="PF24564"/>
    </source>
</evidence>
<keyword evidence="5" id="KW-1185">Reference proteome</keyword>
<sequence>MAPESPFYGKQVQDALTKARITTANLATALSTSHLHLEAGSTVRNLHQQATILSDFQPPSTRVVGLVGDSGVGKSSLINSLLDKEELARASNSGAACTCVVTEYHHHTNDDFKIDIEYFSDHDLKSQYEQLLHDYRRFQRAEHAEGTDAKELEYLGQRADLAIKLFRASFGRRLEETRGIIDDLPIEQSVDIMMGWVAQVLPPAHSRGESNTVRETFNGITECSNRLAILTSELNERGGKSLWPFIKKLKVYLKSHILSKGLIIADLPGLRDLNTARQNVTERYVRQCHQVYAVARIGRATTDAGVKEVFDLARRASLSNVGVICTQSDDIRANEAKHDWPTERPMIEQMERNITTQKLRRQEVEEQVREYEEDLELLDEVEMGEYRELQKELRTIDRAHRNMRFERFQYLIHTRNTKIFASLQALYGGRTLQAFCVSNSIYWDHRGAAVGEALPSLQLSGIIRLRRHCIGIVADSQLRATNTYLQDEIPAFLGSVELWIQAGSGDASAENKQQILDAVAVVQQGVNQLTSPVSSQHDIAYDMTSSFKDHVKIYMRQRAQDWCERAGEASMARNGYHHSSYSAFCRNFGTHWTKAIGHACWNEEAVASMKTDLSDRWDDFSGDAELYLDGVTERVKDVFDGMLEATTGASNARHALQILARNLRRRKAILTDTLSIANEDFQAKLTAIKTDAVSPVRTSIIGQLIEPSYRNANMEYGTNSDRRRKNIMNAGFSSPALFTSHRRQLQTQFVAETEVLQQQLIDAVAQQLGFITADLDTLRDDNAVLESERNPEFRLRLVGEVREARAVMMRLVASIPSVGGETREAQREVTPGDGMTY</sequence>
<proteinExistence type="predicted"/>
<evidence type="ECO:0000256" key="1">
    <source>
        <dbReference type="SAM" id="Coils"/>
    </source>
</evidence>
<protein>
    <submittedName>
        <fullName evidence="4">Uncharacterized protein</fullName>
    </submittedName>
</protein>
<feature type="domain" description="DUF7605" evidence="3">
    <location>
        <begin position="557"/>
        <end position="738"/>
    </location>
</feature>
<reference evidence="4" key="1">
    <citation type="journal article" date="2020" name="Stud. Mycol.">
        <title>101 Dothideomycetes genomes: a test case for predicting lifestyles and emergence of pathogens.</title>
        <authorList>
            <person name="Haridas S."/>
            <person name="Albert R."/>
            <person name="Binder M."/>
            <person name="Bloem J."/>
            <person name="Labutti K."/>
            <person name="Salamov A."/>
            <person name="Andreopoulos B."/>
            <person name="Baker S."/>
            <person name="Barry K."/>
            <person name="Bills G."/>
            <person name="Bluhm B."/>
            <person name="Cannon C."/>
            <person name="Castanera R."/>
            <person name="Culley D."/>
            <person name="Daum C."/>
            <person name="Ezra D."/>
            <person name="Gonzalez J."/>
            <person name="Henrissat B."/>
            <person name="Kuo A."/>
            <person name="Liang C."/>
            <person name="Lipzen A."/>
            <person name="Lutzoni F."/>
            <person name="Magnuson J."/>
            <person name="Mondo S."/>
            <person name="Nolan M."/>
            <person name="Ohm R."/>
            <person name="Pangilinan J."/>
            <person name="Park H.-J."/>
            <person name="Ramirez L."/>
            <person name="Alfaro M."/>
            <person name="Sun H."/>
            <person name="Tritt A."/>
            <person name="Yoshinaga Y."/>
            <person name="Zwiers L.-H."/>
            <person name="Turgeon B."/>
            <person name="Goodwin S."/>
            <person name="Spatafora J."/>
            <person name="Crous P."/>
            <person name="Grigoriev I."/>
        </authorList>
    </citation>
    <scope>NUCLEOTIDE SEQUENCE</scope>
    <source>
        <strain evidence="4">CBS 125425</strain>
    </source>
</reference>
<gene>
    <name evidence="4" type="ORF">EJ04DRAFT_559010</name>
</gene>
<evidence type="ECO:0000313" key="4">
    <source>
        <dbReference type="EMBL" id="KAF2740486.1"/>
    </source>
</evidence>
<keyword evidence="1" id="KW-0175">Coiled coil</keyword>
<dbReference type="Gene3D" id="3.40.50.300">
    <property type="entry name" value="P-loop containing nucleotide triphosphate hydrolases"/>
    <property type="match status" value="1"/>
</dbReference>
<dbReference type="OrthoDB" id="3598281at2759"/>
<dbReference type="Pfam" id="PF00350">
    <property type="entry name" value="Dynamin_N"/>
    <property type="match status" value="1"/>
</dbReference>
<dbReference type="InterPro" id="IPR027417">
    <property type="entry name" value="P-loop_NTPase"/>
</dbReference>
<name>A0A9P4RBJ4_9PLEO</name>
<dbReference type="AlphaFoldDB" id="A0A9P4RBJ4"/>
<dbReference type="PANTHER" id="PTHR36681">
    <property type="entry name" value="NUCLEAR GTPASE, GERMINAL CENTER-ASSOCIATED, TANDEM DUPLICATE 3"/>
    <property type="match status" value="1"/>
</dbReference>
<dbReference type="InterPro" id="IPR045063">
    <property type="entry name" value="Dynamin_N"/>
</dbReference>
<dbReference type="EMBL" id="ML996100">
    <property type="protein sequence ID" value="KAF2740486.1"/>
    <property type="molecule type" value="Genomic_DNA"/>
</dbReference>
<feature type="coiled-coil region" evidence="1">
    <location>
        <begin position="347"/>
        <end position="381"/>
    </location>
</feature>
<evidence type="ECO:0000259" key="2">
    <source>
        <dbReference type="Pfam" id="PF00350"/>
    </source>
</evidence>
<evidence type="ECO:0000313" key="5">
    <source>
        <dbReference type="Proteomes" id="UP000799444"/>
    </source>
</evidence>
<feature type="domain" description="Dynamin N-terminal" evidence="2">
    <location>
        <begin position="64"/>
        <end position="306"/>
    </location>
</feature>
<dbReference type="SUPFAM" id="SSF52540">
    <property type="entry name" value="P-loop containing nucleoside triphosphate hydrolases"/>
    <property type="match status" value="2"/>
</dbReference>